<evidence type="ECO:0000313" key="15">
    <source>
        <dbReference type="EMBL" id="MBH8560870.1"/>
    </source>
</evidence>
<keyword evidence="4" id="KW-0813">Transport</keyword>
<evidence type="ECO:0000256" key="5">
    <source>
        <dbReference type="ARBA" id="ARBA00022531"/>
    </source>
</evidence>
<keyword evidence="8" id="KW-0249">Electron transport</keyword>
<reference evidence="15 16" key="1">
    <citation type="journal article" date="2021" name="Int. J. Syst. Evol. Microbiol.">
        <title>Amazonocrinis nigriterrae gen. nov., sp. nov., Atlanticothrix silvestris gen. nov., sp. nov. and Dendronalium phyllosphericum gen. nov., sp. nov., nostocacean cyanobacteria from Brazilian environments.</title>
        <authorList>
            <person name="Alvarenga D.O."/>
            <person name="Andreote A.P.D."/>
            <person name="Branco L.H.Z."/>
            <person name="Delbaje E."/>
            <person name="Cruz R.B."/>
            <person name="Varani A.M."/>
            <person name="Fiore M.F."/>
        </authorList>
    </citation>
    <scope>NUCLEOTIDE SEQUENCE [LARGE SCALE GENOMIC DNA]</scope>
    <source>
        <strain evidence="15 16">CENA67</strain>
    </source>
</reference>
<keyword evidence="7 12" id="KW-0479">Metal-binding</keyword>
<dbReference type="InterPro" id="IPR009056">
    <property type="entry name" value="Cyt_c-like_dom"/>
</dbReference>
<dbReference type="AlphaFoldDB" id="A0A8J7HP63"/>
<keyword evidence="11" id="KW-0604">Photosystem II</keyword>
<accession>A0A8J7HP63</accession>
<evidence type="ECO:0000256" key="7">
    <source>
        <dbReference type="ARBA" id="ARBA00022723"/>
    </source>
</evidence>
<dbReference type="EMBL" id="JAECZC010000001">
    <property type="protein sequence ID" value="MBH8560870.1"/>
    <property type="molecule type" value="Genomic_DNA"/>
</dbReference>
<keyword evidence="16" id="KW-1185">Reference proteome</keyword>
<keyword evidence="10" id="KW-0472">Membrane</keyword>
<comment type="subcellular location">
    <subcellularLocation>
        <location evidence="2">Membrane</location>
        <topology evidence="2">Peripheral membrane protein</topology>
    </subcellularLocation>
</comment>
<dbReference type="Gene3D" id="1.10.760.10">
    <property type="entry name" value="Cytochrome c-like domain"/>
    <property type="match status" value="1"/>
</dbReference>
<proteinExistence type="inferred from homology"/>
<dbReference type="InterPro" id="IPR036909">
    <property type="entry name" value="Cyt_c-like_dom_sf"/>
</dbReference>
<dbReference type="Pfam" id="PF14495">
    <property type="entry name" value="Cytochrom_C550"/>
    <property type="match status" value="1"/>
</dbReference>
<gene>
    <name evidence="15" type="primary">psbV2</name>
    <name evidence="15" type="ORF">I8748_01525</name>
</gene>
<keyword evidence="5" id="KW-0602">Photosynthesis</keyword>
<dbReference type="GO" id="GO:0009055">
    <property type="term" value="F:electron transfer activity"/>
    <property type="evidence" value="ECO:0007669"/>
    <property type="project" value="InterPro"/>
</dbReference>
<dbReference type="GO" id="GO:0015979">
    <property type="term" value="P:photosynthesis"/>
    <property type="evidence" value="ECO:0007669"/>
    <property type="project" value="UniProtKB-KW"/>
</dbReference>
<evidence type="ECO:0000259" key="14">
    <source>
        <dbReference type="PROSITE" id="PS51007"/>
    </source>
</evidence>
<evidence type="ECO:0000313" key="16">
    <source>
        <dbReference type="Proteomes" id="UP000632766"/>
    </source>
</evidence>
<evidence type="ECO:0000256" key="3">
    <source>
        <dbReference type="ARBA" id="ARBA00010433"/>
    </source>
</evidence>
<evidence type="ECO:0000256" key="1">
    <source>
        <dbReference type="ARBA" id="ARBA00001926"/>
    </source>
</evidence>
<dbReference type="NCBIfam" id="TIGR03046">
    <property type="entry name" value="PS_II_psbV2"/>
    <property type="match status" value="1"/>
</dbReference>
<dbReference type="Proteomes" id="UP000632766">
    <property type="component" value="Unassembled WGS sequence"/>
</dbReference>
<evidence type="ECO:0000256" key="2">
    <source>
        <dbReference type="ARBA" id="ARBA00004170"/>
    </source>
</evidence>
<keyword evidence="13" id="KW-0732">Signal</keyword>
<dbReference type="SUPFAM" id="SSF46626">
    <property type="entry name" value="Cytochrome c"/>
    <property type="match status" value="1"/>
</dbReference>
<keyword evidence="9 12" id="KW-0408">Iron</keyword>
<dbReference type="InterPro" id="IPR016003">
    <property type="entry name" value="PsbV_cyt_c550-like"/>
</dbReference>
<dbReference type="RefSeq" id="WP_198122899.1">
    <property type="nucleotide sequence ID" value="NZ_JAECZC010000001.1"/>
</dbReference>
<dbReference type="PROSITE" id="PS51007">
    <property type="entry name" value="CYTC"/>
    <property type="match status" value="1"/>
</dbReference>
<dbReference type="GO" id="GO:0020037">
    <property type="term" value="F:heme binding"/>
    <property type="evidence" value="ECO:0007669"/>
    <property type="project" value="InterPro"/>
</dbReference>
<feature type="domain" description="Cytochrome c" evidence="14">
    <location>
        <begin position="58"/>
        <end position="149"/>
    </location>
</feature>
<evidence type="ECO:0000256" key="4">
    <source>
        <dbReference type="ARBA" id="ARBA00022448"/>
    </source>
</evidence>
<sequence length="160" mass="17699">MLARLLVLVVVFAVYYSNSLPAQAAKNIDPYIARYLHVTQPIALEMDNQGNTRLFSPQELSVGKKLFESNCINCHVGGATLPDPEVSLSLEKLQKANPPRDRINALVTFMRQPMTYDGSQETYGCRELPPSLLSQQQLETIAAFILTAAQKAPGWGTESF</sequence>
<comment type="similarity">
    <text evidence="3">Belongs to the cytochrome c family. PsbV subfamily.</text>
</comment>
<dbReference type="GO" id="GO:0022904">
    <property type="term" value="P:respiratory electron transport chain"/>
    <property type="evidence" value="ECO:0007669"/>
    <property type="project" value="InterPro"/>
</dbReference>
<feature type="chain" id="PRO_5035274557" evidence="13">
    <location>
        <begin position="25"/>
        <end position="160"/>
    </location>
</feature>
<evidence type="ECO:0000256" key="9">
    <source>
        <dbReference type="ARBA" id="ARBA00023004"/>
    </source>
</evidence>
<dbReference type="GO" id="GO:0005506">
    <property type="term" value="F:iron ion binding"/>
    <property type="evidence" value="ECO:0007669"/>
    <property type="project" value="InterPro"/>
</dbReference>
<dbReference type="InterPro" id="IPR029490">
    <property type="entry name" value="Cytochrom_C550"/>
</dbReference>
<keyword evidence="6 12" id="KW-0349">Heme</keyword>
<evidence type="ECO:0000256" key="13">
    <source>
        <dbReference type="SAM" id="SignalP"/>
    </source>
</evidence>
<evidence type="ECO:0000256" key="8">
    <source>
        <dbReference type="ARBA" id="ARBA00022982"/>
    </source>
</evidence>
<evidence type="ECO:0000256" key="10">
    <source>
        <dbReference type="ARBA" id="ARBA00023136"/>
    </source>
</evidence>
<dbReference type="PIRSF" id="PIRSF005890">
    <property type="entry name" value="Phot_II_cyt_c550"/>
    <property type="match status" value="1"/>
</dbReference>
<evidence type="ECO:0000256" key="6">
    <source>
        <dbReference type="ARBA" id="ARBA00022617"/>
    </source>
</evidence>
<comment type="caution">
    <text evidence="15">The sequence shown here is derived from an EMBL/GenBank/DDBJ whole genome shotgun (WGS) entry which is preliminary data.</text>
</comment>
<feature type="signal peptide" evidence="13">
    <location>
        <begin position="1"/>
        <end position="24"/>
    </location>
</feature>
<protein>
    <submittedName>
        <fullName evidence="15">Photosystem II cytochrome PsbV2</fullName>
    </submittedName>
</protein>
<evidence type="ECO:0000256" key="12">
    <source>
        <dbReference type="PROSITE-ProRule" id="PRU00433"/>
    </source>
</evidence>
<comment type="cofactor">
    <cofactor evidence="1">
        <name>heme c</name>
        <dbReference type="ChEBI" id="CHEBI:61717"/>
    </cofactor>
</comment>
<evidence type="ECO:0000256" key="11">
    <source>
        <dbReference type="ARBA" id="ARBA00023276"/>
    </source>
</evidence>
<organism evidence="15 16">
    <name type="scientific">Amazonocrinis nigriterrae CENA67</name>
    <dbReference type="NCBI Taxonomy" id="2794033"/>
    <lineage>
        <taxon>Bacteria</taxon>
        <taxon>Bacillati</taxon>
        <taxon>Cyanobacteriota</taxon>
        <taxon>Cyanophyceae</taxon>
        <taxon>Nostocales</taxon>
        <taxon>Nostocaceae</taxon>
        <taxon>Amazonocrinis</taxon>
        <taxon>Amazonocrinis nigriterrae</taxon>
    </lineage>
</organism>
<name>A0A8J7HP63_9NOST</name>
<dbReference type="GO" id="GO:0009523">
    <property type="term" value="C:photosystem II"/>
    <property type="evidence" value="ECO:0007669"/>
    <property type="project" value="UniProtKB-KW"/>
</dbReference>